<dbReference type="InterPro" id="IPR027197">
    <property type="entry name" value="SLC43A3"/>
</dbReference>
<dbReference type="Gene3D" id="1.20.1250.20">
    <property type="entry name" value="MFS general substrate transporter like domains"/>
    <property type="match status" value="1"/>
</dbReference>
<feature type="compositionally biased region" description="Basic and acidic residues" evidence="1">
    <location>
        <begin position="31"/>
        <end position="49"/>
    </location>
</feature>
<protein>
    <recommendedName>
        <fullName evidence="5">Solute carrier family 43 member 3</fullName>
    </recommendedName>
</protein>
<keyword evidence="4" id="KW-1185">Reference proteome</keyword>
<feature type="transmembrane region" description="Helical" evidence="2">
    <location>
        <begin position="171"/>
        <end position="192"/>
    </location>
</feature>
<dbReference type="EMBL" id="JAODUO010001077">
    <property type="protein sequence ID" value="KAK2171342.1"/>
    <property type="molecule type" value="Genomic_DNA"/>
</dbReference>
<feature type="transmembrane region" description="Helical" evidence="2">
    <location>
        <begin position="235"/>
        <end position="256"/>
    </location>
</feature>
<dbReference type="AlphaFoldDB" id="A0AAD9KHF7"/>
<feature type="transmembrane region" description="Helical" evidence="2">
    <location>
        <begin position="100"/>
        <end position="122"/>
    </location>
</feature>
<keyword evidence="2" id="KW-0472">Membrane</keyword>
<sequence>MPRRHIPFPPPKNYRLTFGCRKTPPPPLQEEVGREDTTDKKDSSRSPVDEQSFKTIAASSLYLLDILWLTCHRFQSWSFVGRLNAILNRLANNDKDIVSAYLSVYAIMQFFGIFLAPLSGLLMDRKSHADAPPQIKKIERLEMCLASFIIDTTLGLLLAVVVFLPVLELQYVAFLLHVVHRALLYGPNSAFIAQVYGPQHFGKLFGLAMSCSAAFSMLQYPLFVLVQGPLEGDPFVFNMVVLVLMVVSFVHPVYIWRRCRVDRRAFNAEVAAAQPLNQAEVNL</sequence>
<evidence type="ECO:0000256" key="1">
    <source>
        <dbReference type="SAM" id="MobiDB-lite"/>
    </source>
</evidence>
<dbReference type="Proteomes" id="UP001209878">
    <property type="component" value="Unassembled WGS sequence"/>
</dbReference>
<evidence type="ECO:0000313" key="4">
    <source>
        <dbReference type="Proteomes" id="UP001209878"/>
    </source>
</evidence>
<evidence type="ECO:0000313" key="3">
    <source>
        <dbReference type="EMBL" id="KAK2171342.1"/>
    </source>
</evidence>
<evidence type="ECO:0000256" key="2">
    <source>
        <dbReference type="SAM" id="Phobius"/>
    </source>
</evidence>
<feature type="transmembrane region" description="Helical" evidence="2">
    <location>
        <begin position="204"/>
        <end position="223"/>
    </location>
</feature>
<dbReference type="SUPFAM" id="SSF103473">
    <property type="entry name" value="MFS general substrate transporter"/>
    <property type="match status" value="1"/>
</dbReference>
<reference evidence="3" key="1">
    <citation type="journal article" date="2023" name="Mol. Biol. Evol.">
        <title>Third-Generation Sequencing Reveals the Adaptive Role of the Epigenome in Three Deep-Sea Polychaetes.</title>
        <authorList>
            <person name="Perez M."/>
            <person name="Aroh O."/>
            <person name="Sun Y."/>
            <person name="Lan Y."/>
            <person name="Juniper S.K."/>
            <person name="Young C.R."/>
            <person name="Angers B."/>
            <person name="Qian P.Y."/>
        </authorList>
    </citation>
    <scope>NUCLEOTIDE SEQUENCE</scope>
    <source>
        <strain evidence="3">R07B-5</strain>
    </source>
</reference>
<gene>
    <name evidence="3" type="ORF">NP493_1078g02071</name>
</gene>
<organism evidence="3 4">
    <name type="scientific">Ridgeia piscesae</name>
    <name type="common">Tubeworm</name>
    <dbReference type="NCBI Taxonomy" id="27915"/>
    <lineage>
        <taxon>Eukaryota</taxon>
        <taxon>Metazoa</taxon>
        <taxon>Spiralia</taxon>
        <taxon>Lophotrochozoa</taxon>
        <taxon>Annelida</taxon>
        <taxon>Polychaeta</taxon>
        <taxon>Sedentaria</taxon>
        <taxon>Canalipalpata</taxon>
        <taxon>Sabellida</taxon>
        <taxon>Siboglinidae</taxon>
        <taxon>Ridgeia</taxon>
    </lineage>
</organism>
<accession>A0AAD9KHF7</accession>
<dbReference type="PANTHER" id="PTHR20765">
    <property type="entry name" value="SOLUTE CARRIER FAMILY 43 MEMBER 3-RELATED"/>
    <property type="match status" value="1"/>
</dbReference>
<keyword evidence="2" id="KW-1133">Transmembrane helix</keyword>
<evidence type="ECO:0008006" key="5">
    <source>
        <dbReference type="Google" id="ProtNLM"/>
    </source>
</evidence>
<dbReference type="PANTHER" id="PTHR20765:SF1">
    <property type="entry name" value="EQUILIBRATIVE NUCLEOBASE TRANSPORTER 1"/>
    <property type="match status" value="1"/>
</dbReference>
<proteinExistence type="predicted"/>
<dbReference type="InterPro" id="IPR036259">
    <property type="entry name" value="MFS_trans_sf"/>
</dbReference>
<name>A0AAD9KHF7_RIDPI</name>
<comment type="caution">
    <text evidence="3">The sequence shown here is derived from an EMBL/GenBank/DDBJ whole genome shotgun (WGS) entry which is preliminary data.</text>
</comment>
<feature type="transmembrane region" description="Helical" evidence="2">
    <location>
        <begin position="143"/>
        <end position="165"/>
    </location>
</feature>
<feature type="region of interest" description="Disordered" evidence="1">
    <location>
        <begin position="1"/>
        <end position="49"/>
    </location>
</feature>
<keyword evidence="2" id="KW-0812">Transmembrane</keyword>